<dbReference type="PANTHER" id="PTHR33823:SF4">
    <property type="entry name" value="GENERAL STRESS PROTEIN 16O"/>
    <property type="match status" value="1"/>
</dbReference>
<dbReference type="InterPro" id="IPR000962">
    <property type="entry name" value="Znf_DskA_TraR"/>
</dbReference>
<dbReference type="SUPFAM" id="SSF109635">
    <property type="entry name" value="DnaK suppressor protein DksA, alpha-hairpin domain"/>
    <property type="match status" value="1"/>
</dbReference>
<keyword evidence="1" id="KW-0479">Metal-binding</keyword>
<dbReference type="PROSITE" id="PS51128">
    <property type="entry name" value="ZF_DKSA_2"/>
    <property type="match status" value="1"/>
</dbReference>
<evidence type="ECO:0000259" key="5">
    <source>
        <dbReference type="Pfam" id="PF01258"/>
    </source>
</evidence>
<sequence length="123" mass="13980">MGVLEMEKEFAEKMKQSLLNLKSEIIGQLMTNNNDFRQIVESMEAKDVVDIASDDIDRKMLDAAGARDVNRLKLIDSALTRIEQGKYGLCMKCGKRIPKERLKAIPYALLCVDCKSADEKRNR</sequence>
<dbReference type="InterPro" id="IPR037187">
    <property type="entry name" value="DnaK_N"/>
</dbReference>
<keyword evidence="3" id="KW-0862">Zinc</keyword>
<keyword evidence="2" id="KW-0863">Zinc-finger</keyword>
<dbReference type="PANTHER" id="PTHR33823">
    <property type="entry name" value="RNA POLYMERASE-BINDING TRANSCRIPTION FACTOR DKSA-RELATED"/>
    <property type="match status" value="1"/>
</dbReference>
<keyword evidence="7" id="KW-1185">Reference proteome</keyword>
<dbReference type="EMBL" id="AWVH01000039">
    <property type="protein sequence ID" value="ERJ92126.1"/>
    <property type="molecule type" value="Genomic_DNA"/>
</dbReference>
<evidence type="ECO:0000256" key="4">
    <source>
        <dbReference type="PROSITE-ProRule" id="PRU00510"/>
    </source>
</evidence>
<accession>A0ABN0NXD9</accession>
<dbReference type="Pfam" id="PF01258">
    <property type="entry name" value="zf-dskA_traR"/>
    <property type="match status" value="1"/>
</dbReference>
<dbReference type="Proteomes" id="UP000016649">
    <property type="component" value="Unassembled WGS sequence"/>
</dbReference>
<protein>
    <submittedName>
        <fullName evidence="6">RNA polymerase-binding protein DksA</fullName>
    </submittedName>
</protein>
<feature type="zinc finger region" description="dksA C4-type" evidence="4">
    <location>
        <begin position="90"/>
        <end position="114"/>
    </location>
</feature>
<dbReference type="Gene3D" id="1.20.120.910">
    <property type="entry name" value="DksA, coiled-coil domain"/>
    <property type="match status" value="1"/>
</dbReference>
<evidence type="ECO:0000256" key="2">
    <source>
        <dbReference type="ARBA" id="ARBA00022771"/>
    </source>
</evidence>
<evidence type="ECO:0000256" key="1">
    <source>
        <dbReference type="ARBA" id="ARBA00022723"/>
    </source>
</evidence>
<feature type="domain" description="Zinc finger DksA/TraR C4-type" evidence="5">
    <location>
        <begin position="85"/>
        <end position="119"/>
    </location>
</feature>
<evidence type="ECO:0000313" key="7">
    <source>
        <dbReference type="Proteomes" id="UP000016649"/>
    </source>
</evidence>
<reference evidence="6 7" key="1">
    <citation type="submission" date="2013-08" db="EMBL/GenBank/DDBJ databases">
        <authorList>
            <person name="Weinstock G."/>
            <person name="Sodergren E."/>
            <person name="Wylie T."/>
            <person name="Fulton L."/>
            <person name="Fulton R."/>
            <person name="Fronick C."/>
            <person name="O'Laughlin M."/>
            <person name="Godfrey J."/>
            <person name="Miner T."/>
            <person name="Herter B."/>
            <person name="Appelbaum E."/>
            <person name="Cordes M."/>
            <person name="Lek S."/>
            <person name="Wollam A."/>
            <person name="Pepin K.H."/>
            <person name="Palsikar V.B."/>
            <person name="Mitreva M."/>
            <person name="Wilson R.K."/>
        </authorList>
    </citation>
    <scope>NUCLEOTIDE SEQUENCE [LARGE SCALE GENOMIC DNA]</scope>
    <source>
        <strain evidence="6 7">ATCC 700332</strain>
    </source>
</reference>
<dbReference type="SUPFAM" id="SSF57716">
    <property type="entry name" value="Glucocorticoid receptor-like (DNA-binding domain)"/>
    <property type="match status" value="1"/>
</dbReference>
<proteinExistence type="predicted"/>
<comment type="caution">
    <text evidence="6">The sequence shown here is derived from an EMBL/GenBank/DDBJ whole genome shotgun (WGS) entry which is preliminary data.</text>
</comment>
<evidence type="ECO:0000256" key="3">
    <source>
        <dbReference type="ARBA" id="ARBA00022833"/>
    </source>
</evidence>
<organism evidence="6 7">
    <name type="scientific">Treponema lecithinolyticum ATCC 700332</name>
    <dbReference type="NCBI Taxonomy" id="1321815"/>
    <lineage>
        <taxon>Bacteria</taxon>
        <taxon>Pseudomonadati</taxon>
        <taxon>Spirochaetota</taxon>
        <taxon>Spirochaetia</taxon>
        <taxon>Spirochaetales</taxon>
        <taxon>Treponemataceae</taxon>
        <taxon>Treponema</taxon>
    </lineage>
</organism>
<gene>
    <name evidence="6" type="ORF">HMPREF9193_01787</name>
</gene>
<evidence type="ECO:0000313" key="6">
    <source>
        <dbReference type="EMBL" id="ERJ92126.1"/>
    </source>
</evidence>
<name>A0ABN0NXD9_TRELE</name>